<dbReference type="Proteomes" id="UP001590951">
    <property type="component" value="Unassembled WGS sequence"/>
</dbReference>
<sequence>MVESQMRELLANSKKDTLKHGQIYNLFGRVVDYKDVLQGIDIISFSWIEAVAEITPPEHTEFEDTTALKICDTVALDNFLQVAGLLINSSERHCGRGYCFITTAVDSVIITPDCDFESNLT</sequence>
<dbReference type="InterPro" id="IPR042104">
    <property type="entry name" value="PKS_dehydratase_sf"/>
</dbReference>
<dbReference type="Gene3D" id="3.10.129.110">
    <property type="entry name" value="Polyketide synthase dehydratase"/>
    <property type="match status" value="1"/>
</dbReference>
<proteinExistence type="predicted"/>
<name>A0ABR4BM59_9LECA</name>
<protein>
    <recommendedName>
        <fullName evidence="2">PKS/mFAS DH domain-containing protein</fullName>
    </recommendedName>
</protein>
<evidence type="ECO:0000313" key="4">
    <source>
        <dbReference type="Proteomes" id="UP001590951"/>
    </source>
</evidence>
<feature type="domain" description="PKS/mFAS DH" evidence="2">
    <location>
        <begin position="1"/>
        <end position="121"/>
    </location>
</feature>
<evidence type="ECO:0000256" key="1">
    <source>
        <dbReference type="PROSITE-ProRule" id="PRU01363"/>
    </source>
</evidence>
<comment type="caution">
    <text evidence="3">The sequence shown here is derived from an EMBL/GenBank/DDBJ whole genome shotgun (WGS) entry which is preliminary data.</text>
</comment>
<organism evidence="3 4">
    <name type="scientific">Lepraria finkii</name>
    <dbReference type="NCBI Taxonomy" id="1340010"/>
    <lineage>
        <taxon>Eukaryota</taxon>
        <taxon>Fungi</taxon>
        <taxon>Dikarya</taxon>
        <taxon>Ascomycota</taxon>
        <taxon>Pezizomycotina</taxon>
        <taxon>Lecanoromycetes</taxon>
        <taxon>OSLEUM clade</taxon>
        <taxon>Lecanoromycetidae</taxon>
        <taxon>Lecanorales</taxon>
        <taxon>Lecanorineae</taxon>
        <taxon>Stereocaulaceae</taxon>
        <taxon>Lepraria</taxon>
    </lineage>
</organism>
<feature type="region of interest" description="N-terminal hotdog fold" evidence="1">
    <location>
        <position position="1"/>
    </location>
</feature>
<comment type="caution">
    <text evidence="1">Lacks conserved residue(s) required for the propagation of feature annotation.</text>
</comment>
<reference evidence="3 4" key="1">
    <citation type="submission" date="2024-09" db="EMBL/GenBank/DDBJ databases">
        <title>Rethinking Asexuality: The Enigmatic Case of Functional Sexual Genes in Lepraria (Stereocaulaceae).</title>
        <authorList>
            <person name="Doellman M."/>
            <person name="Sun Y."/>
            <person name="Barcenas-Pena A."/>
            <person name="Lumbsch H.T."/>
            <person name="Grewe F."/>
        </authorList>
    </citation>
    <scope>NUCLEOTIDE SEQUENCE [LARGE SCALE GENOMIC DNA]</scope>
    <source>
        <strain evidence="3 4">Grewe 0041</strain>
    </source>
</reference>
<dbReference type="EMBL" id="JBHFEH010000003">
    <property type="protein sequence ID" value="KAL2057931.1"/>
    <property type="molecule type" value="Genomic_DNA"/>
</dbReference>
<dbReference type="PROSITE" id="PS52019">
    <property type="entry name" value="PKS_MFAS_DH"/>
    <property type="match status" value="1"/>
</dbReference>
<keyword evidence="4" id="KW-1185">Reference proteome</keyword>
<evidence type="ECO:0000259" key="2">
    <source>
        <dbReference type="PROSITE" id="PS52019"/>
    </source>
</evidence>
<gene>
    <name evidence="3" type="ORF">ABVK25_001548</name>
</gene>
<accession>A0ABR4BM59</accession>
<dbReference type="InterPro" id="IPR049900">
    <property type="entry name" value="PKS_mFAS_DH"/>
</dbReference>
<feature type="region of interest" description="C-terminal hotdog fold" evidence="1">
    <location>
        <begin position="15"/>
        <end position="121"/>
    </location>
</feature>
<evidence type="ECO:0000313" key="3">
    <source>
        <dbReference type="EMBL" id="KAL2057931.1"/>
    </source>
</evidence>